<reference evidence="4" key="1">
    <citation type="submission" date="2017-04" db="EMBL/GenBank/DDBJ databases">
        <authorList>
            <person name="Varghese N."/>
            <person name="Submissions S."/>
        </authorList>
    </citation>
    <scope>NUCLEOTIDE SEQUENCE [LARGE SCALE GENOMIC DNA]</scope>
    <source>
        <strain evidence="4">UI2</strain>
    </source>
</reference>
<evidence type="ECO:0000259" key="2">
    <source>
        <dbReference type="Pfam" id="PF13827"/>
    </source>
</evidence>
<dbReference type="InterPro" id="IPR025240">
    <property type="entry name" value="DUF4189"/>
</dbReference>
<dbReference type="GeneID" id="303001260"/>
<sequence>MHPVNPPRRWWPLFAVLVAWAALAAAPSARAQVYPCPGPGPGERMVGMTPGGNGVAPVPLCTRDDDADYDDEPAAPQAPVRDYAAIAWHADAADVWFEGGYSDAGVAEREARAACNAVMGGGCTTTGEWWNSSMAIIRDRLGNFYNAWLGKDRSERDKVLADCSAQQLLPCEIYMTFNSSRRQYRPGAEARKIYGAGAWVHGNEGYDGKLYLATGYRDSKVAVDTAVKACSDANPGRTCEMVALSGNGIIQTFRYNGNFDNATVEMTPRRAKEAAKHLCAQLKASSCVLQAAFDSRTPGVFVHEFAAASTGK</sequence>
<feature type="domain" description="DUF4189" evidence="2">
    <location>
        <begin position="83"/>
        <end position="176"/>
    </location>
</feature>
<dbReference type="Pfam" id="PF13827">
    <property type="entry name" value="DUF4189"/>
    <property type="match status" value="1"/>
</dbReference>
<gene>
    <name evidence="3" type="ORF">SAMN06295984_1198</name>
</gene>
<keyword evidence="4" id="KW-1185">Reference proteome</keyword>
<feature type="chain" id="PRO_5013119778" description="DUF4189 domain-containing protein" evidence="1">
    <location>
        <begin position="32"/>
        <end position="312"/>
    </location>
</feature>
<dbReference type="Proteomes" id="UP000194469">
    <property type="component" value="Unassembled WGS sequence"/>
</dbReference>
<feature type="signal peptide" evidence="1">
    <location>
        <begin position="1"/>
        <end position="31"/>
    </location>
</feature>
<evidence type="ECO:0000256" key="1">
    <source>
        <dbReference type="SAM" id="SignalP"/>
    </source>
</evidence>
<evidence type="ECO:0000313" key="3">
    <source>
        <dbReference type="EMBL" id="SMQ65178.1"/>
    </source>
</evidence>
<dbReference type="EMBL" id="FXWL01000001">
    <property type="protein sequence ID" value="SMQ65178.1"/>
    <property type="molecule type" value="Genomic_DNA"/>
</dbReference>
<dbReference type="RefSeq" id="WP_165760561.1">
    <property type="nucleotide sequence ID" value="NZ_FXWL01000001.1"/>
</dbReference>
<name>A0A1Y6ER39_9SPHN</name>
<keyword evidence="1" id="KW-0732">Signal</keyword>
<organism evidence="3 4">
    <name type="scientific">Sphingopyxis terrae subsp. ummariensis</name>
    <dbReference type="NCBI Taxonomy" id="429001"/>
    <lineage>
        <taxon>Bacteria</taxon>
        <taxon>Pseudomonadati</taxon>
        <taxon>Pseudomonadota</taxon>
        <taxon>Alphaproteobacteria</taxon>
        <taxon>Sphingomonadales</taxon>
        <taxon>Sphingomonadaceae</taxon>
        <taxon>Sphingopyxis</taxon>
    </lineage>
</organism>
<proteinExistence type="predicted"/>
<evidence type="ECO:0000313" key="4">
    <source>
        <dbReference type="Proteomes" id="UP000194469"/>
    </source>
</evidence>
<accession>A0A1Y6ER39</accession>
<protein>
    <recommendedName>
        <fullName evidence="2">DUF4189 domain-containing protein</fullName>
    </recommendedName>
</protein>
<dbReference type="AlphaFoldDB" id="A0A1Y6ER39"/>